<proteinExistence type="inferred from homology"/>
<evidence type="ECO:0000256" key="3">
    <source>
        <dbReference type="ARBA" id="ARBA00022630"/>
    </source>
</evidence>
<dbReference type="SUPFAM" id="SSF56645">
    <property type="entry name" value="Acyl-CoA dehydrogenase NM domain-like"/>
    <property type="match status" value="1"/>
</dbReference>
<dbReference type="GO" id="GO:0050660">
    <property type="term" value="F:flavin adenine dinucleotide binding"/>
    <property type="evidence" value="ECO:0007669"/>
    <property type="project" value="InterPro"/>
</dbReference>
<evidence type="ECO:0000256" key="1">
    <source>
        <dbReference type="ARBA" id="ARBA00001974"/>
    </source>
</evidence>
<comment type="caution">
    <text evidence="9">The sequence shown here is derived from an EMBL/GenBank/DDBJ whole genome shotgun (WGS) entry which is preliminary data.</text>
</comment>
<evidence type="ECO:0000256" key="2">
    <source>
        <dbReference type="ARBA" id="ARBA00009347"/>
    </source>
</evidence>
<keyword evidence="10" id="KW-1185">Reference proteome</keyword>
<dbReference type="GO" id="GO:0003995">
    <property type="term" value="F:acyl-CoA dehydrogenase activity"/>
    <property type="evidence" value="ECO:0007669"/>
    <property type="project" value="TreeGrafter"/>
</dbReference>
<keyword evidence="3 6" id="KW-0285">Flavoprotein</keyword>
<comment type="similarity">
    <text evidence="2 6">Belongs to the acyl-CoA dehydrogenase family.</text>
</comment>
<dbReference type="InterPro" id="IPR009075">
    <property type="entry name" value="AcylCo_DH/oxidase_C"/>
</dbReference>
<dbReference type="Gene3D" id="2.40.110.10">
    <property type="entry name" value="Butyryl-CoA Dehydrogenase, subunit A, domain 2"/>
    <property type="match status" value="1"/>
</dbReference>
<feature type="domain" description="Acyl-CoA dehydrogenase/oxidase C-terminal" evidence="7">
    <location>
        <begin position="197"/>
        <end position="353"/>
    </location>
</feature>
<keyword evidence="5 6" id="KW-0560">Oxidoreductase</keyword>
<organism evidence="9 10">
    <name type="scientific">Hondaea fermentalgiana</name>
    <dbReference type="NCBI Taxonomy" id="2315210"/>
    <lineage>
        <taxon>Eukaryota</taxon>
        <taxon>Sar</taxon>
        <taxon>Stramenopiles</taxon>
        <taxon>Bigyra</taxon>
        <taxon>Labyrinthulomycetes</taxon>
        <taxon>Thraustochytrida</taxon>
        <taxon>Thraustochytriidae</taxon>
        <taxon>Hondaea</taxon>
    </lineage>
</organism>
<dbReference type="InterPro" id="IPR037069">
    <property type="entry name" value="AcylCoA_DH/ox_N_sf"/>
</dbReference>
<protein>
    <submittedName>
        <fullName evidence="9">Short-chain specific acyl-CoA dehydrogenase, mitochondrial</fullName>
    </submittedName>
</protein>
<dbReference type="InterPro" id="IPR006091">
    <property type="entry name" value="Acyl-CoA_Oxase/DH_mid-dom"/>
</dbReference>
<dbReference type="PANTHER" id="PTHR48083">
    <property type="entry name" value="MEDIUM-CHAIN SPECIFIC ACYL-COA DEHYDROGENASE, MITOCHONDRIAL-RELATED"/>
    <property type="match status" value="1"/>
</dbReference>
<name>A0A2R5G9Y8_9STRA</name>
<dbReference type="InterPro" id="IPR050741">
    <property type="entry name" value="Acyl-CoA_dehydrogenase"/>
</dbReference>
<evidence type="ECO:0000259" key="8">
    <source>
        <dbReference type="Pfam" id="PF02770"/>
    </source>
</evidence>
<evidence type="ECO:0000256" key="4">
    <source>
        <dbReference type="ARBA" id="ARBA00022827"/>
    </source>
</evidence>
<dbReference type="InterPro" id="IPR009100">
    <property type="entry name" value="AcylCoA_DH/oxidase_NM_dom_sf"/>
</dbReference>
<dbReference type="GO" id="GO:0033539">
    <property type="term" value="P:fatty acid beta-oxidation using acyl-CoA dehydrogenase"/>
    <property type="evidence" value="ECO:0007669"/>
    <property type="project" value="TreeGrafter"/>
</dbReference>
<comment type="cofactor">
    <cofactor evidence="1 6">
        <name>FAD</name>
        <dbReference type="ChEBI" id="CHEBI:57692"/>
    </cofactor>
</comment>
<evidence type="ECO:0000259" key="7">
    <source>
        <dbReference type="Pfam" id="PF00441"/>
    </source>
</evidence>
<dbReference type="Pfam" id="PF00441">
    <property type="entry name" value="Acyl-CoA_dh_1"/>
    <property type="match status" value="1"/>
</dbReference>
<dbReference type="EMBL" id="BEYU01000009">
    <property type="protein sequence ID" value="GBG24901.1"/>
    <property type="molecule type" value="Genomic_DNA"/>
</dbReference>
<evidence type="ECO:0000313" key="10">
    <source>
        <dbReference type="Proteomes" id="UP000241890"/>
    </source>
</evidence>
<dbReference type="Gene3D" id="1.10.540.10">
    <property type="entry name" value="Acyl-CoA dehydrogenase/oxidase, N-terminal domain"/>
    <property type="match status" value="1"/>
</dbReference>
<dbReference type="InterPro" id="IPR036250">
    <property type="entry name" value="AcylCo_DH-like_C"/>
</dbReference>
<dbReference type="SUPFAM" id="SSF47203">
    <property type="entry name" value="Acyl-CoA dehydrogenase C-terminal domain-like"/>
    <property type="match status" value="1"/>
</dbReference>
<dbReference type="GO" id="GO:0005737">
    <property type="term" value="C:cytoplasm"/>
    <property type="evidence" value="ECO:0007669"/>
    <property type="project" value="TreeGrafter"/>
</dbReference>
<evidence type="ECO:0000256" key="5">
    <source>
        <dbReference type="ARBA" id="ARBA00023002"/>
    </source>
</evidence>
<gene>
    <name evidence="9" type="ORF">FCC1311_106421</name>
</gene>
<dbReference type="Gene3D" id="1.20.140.10">
    <property type="entry name" value="Butyryl-CoA Dehydrogenase, subunit A, domain 3"/>
    <property type="match status" value="1"/>
</dbReference>
<dbReference type="AlphaFoldDB" id="A0A2R5G9Y8"/>
<reference evidence="9 10" key="1">
    <citation type="submission" date="2017-12" db="EMBL/GenBank/DDBJ databases">
        <title>Sequencing, de novo assembly and annotation of complete genome of a new Thraustochytrid species, strain FCC1311.</title>
        <authorList>
            <person name="Sedici K."/>
            <person name="Godart F."/>
            <person name="Aiese Cigliano R."/>
            <person name="Sanseverino W."/>
            <person name="Barakat M."/>
            <person name="Ortet P."/>
            <person name="Marechal E."/>
            <person name="Cagnac O."/>
            <person name="Amato A."/>
        </authorList>
    </citation>
    <scope>NUCLEOTIDE SEQUENCE [LARGE SCALE GENOMIC DNA]</scope>
</reference>
<dbReference type="Proteomes" id="UP000241890">
    <property type="component" value="Unassembled WGS sequence"/>
</dbReference>
<sequence length="364" mass="39435">MGDFGYIAASMGPGEHLKMVDKLPGGIKPEEFDHSVERVVSEELKRCGSTALVDGLIGGCVIGLPPLLNFGSPELVNRIAPSVLRGEKRICLAITDPYAGSDVANSTAEAKLSADGSHYVVNGLKKWITGGYPADYFTTLVRTGGKGHGGLSLLLVERTDEVTTKRIKTSYSSVANTALVTYENAKVPVSNRLGKEGGGFLLAMANFNHERWAMAVGNNRQSRLIIEECYKWAYNRKVFGKRLIHQPQIQERLATMCAYVDSVSALMDNVTYKMDNMSYEEQTKKLSGAISLLKNQQVEAARVVNDGAIQIFGGRALTQTGLGSKLENFQRTYQYGAVLGGASSVLATQAVRASLKGFPEDSRL</sequence>
<evidence type="ECO:0000256" key="6">
    <source>
        <dbReference type="RuleBase" id="RU362125"/>
    </source>
</evidence>
<dbReference type="InParanoid" id="A0A2R5G9Y8"/>
<accession>A0A2R5G9Y8</accession>
<evidence type="ECO:0000313" key="9">
    <source>
        <dbReference type="EMBL" id="GBG24901.1"/>
    </source>
</evidence>
<dbReference type="InterPro" id="IPR046373">
    <property type="entry name" value="Acyl-CoA_Oxase/DH_mid-dom_sf"/>
</dbReference>
<feature type="domain" description="Acyl-CoA oxidase/dehydrogenase middle" evidence="8">
    <location>
        <begin position="91"/>
        <end position="171"/>
    </location>
</feature>
<keyword evidence="4 6" id="KW-0274">FAD</keyword>
<dbReference type="PANTHER" id="PTHR48083:SF28">
    <property type="entry name" value="ACYL-COA DEHYDROGENASE FAMILY PROTEIN (AFU_ORTHOLOGUE AFUA_6G10880)-RELATED"/>
    <property type="match status" value="1"/>
</dbReference>
<dbReference type="Pfam" id="PF02770">
    <property type="entry name" value="Acyl-CoA_dh_M"/>
    <property type="match status" value="1"/>
</dbReference>
<dbReference type="OrthoDB" id="10254877at2759"/>